<gene>
    <name evidence="2" type="ORF">HKB21_13910</name>
</gene>
<feature type="non-terminal residue" evidence="2">
    <location>
        <position position="1"/>
    </location>
</feature>
<accession>A0A7Y0S5I4</accession>
<dbReference type="EMBL" id="JABCLD010001389">
    <property type="protein sequence ID" value="NMU26715.1"/>
    <property type="molecule type" value="Genomic_DNA"/>
</dbReference>
<evidence type="ECO:0000313" key="2">
    <source>
        <dbReference type="EMBL" id="NMU26715.1"/>
    </source>
</evidence>
<sequence>LVEVKTKSVRTAKPESVAQAKVSNSSYVSHSAPGSYNEESWADSNVPTEQHEDNHSSCSPVEHHQEAVVEQEHSESKVV</sequence>
<organism evidence="2 3">
    <name type="scientific">Vibrio parahaemolyticus</name>
    <dbReference type="NCBI Taxonomy" id="670"/>
    <lineage>
        <taxon>Bacteria</taxon>
        <taxon>Pseudomonadati</taxon>
        <taxon>Pseudomonadota</taxon>
        <taxon>Gammaproteobacteria</taxon>
        <taxon>Vibrionales</taxon>
        <taxon>Vibrionaceae</taxon>
        <taxon>Vibrio</taxon>
    </lineage>
</organism>
<feature type="non-terminal residue" evidence="2">
    <location>
        <position position="79"/>
    </location>
</feature>
<name>A0A7Y0S5I4_VIBPH</name>
<protein>
    <submittedName>
        <fullName evidence="2">DNA primase</fullName>
    </submittedName>
</protein>
<feature type="compositionally biased region" description="Basic and acidic residues" evidence="1">
    <location>
        <begin position="49"/>
        <end position="79"/>
    </location>
</feature>
<feature type="region of interest" description="Disordered" evidence="1">
    <location>
        <begin position="1"/>
        <end position="79"/>
    </location>
</feature>
<comment type="caution">
    <text evidence="2">The sequence shown here is derived from an EMBL/GenBank/DDBJ whole genome shotgun (WGS) entry which is preliminary data.</text>
</comment>
<dbReference type="AlphaFoldDB" id="A0A7Y0S5I4"/>
<evidence type="ECO:0000256" key="1">
    <source>
        <dbReference type="SAM" id="MobiDB-lite"/>
    </source>
</evidence>
<reference evidence="2 3" key="1">
    <citation type="submission" date="2020-04" db="EMBL/GenBank/DDBJ databases">
        <title>Whole-genome sequencing of Vibrio spp. from China reveals different genetic environments of blaCTX-M-14 among diverse lineages.</title>
        <authorList>
            <person name="Zheng Z."/>
            <person name="Ye L."/>
            <person name="Chen S."/>
        </authorList>
    </citation>
    <scope>NUCLEOTIDE SEQUENCE [LARGE SCALE GENOMIC DNA]</scope>
    <source>
        <strain evidence="2 3">Vb0574</strain>
    </source>
</reference>
<dbReference type="Proteomes" id="UP000555836">
    <property type="component" value="Unassembled WGS sequence"/>
</dbReference>
<proteinExistence type="predicted"/>
<feature type="compositionally biased region" description="Polar residues" evidence="1">
    <location>
        <begin position="21"/>
        <end position="48"/>
    </location>
</feature>
<evidence type="ECO:0000313" key="3">
    <source>
        <dbReference type="Proteomes" id="UP000555836"/>
    </source>
</evidence>